<reference evidence="1 2" key="1">
    <citation type="submission" date="2019-03" db="EMBL/GenBank/DDBJ databases">
        <title>Deep-cultivation of Planctomycetes and their phenomic and genomic characterization uncovers novel biology.</title>
        <authorList>
            <person name="Wiegand S."/>
            <person name="Jogler M."/>
            <person name="Boedeker C."/>
            <person name="Pinto D."/>
            <person name="Vollmers J."/>
            <person name="Rivas-Marin E."/>
            <person name="Kohn T."/>
            <person name="Peeters S.H."/>
            <person name="Heuer A."/>
            <person name="Rast P."/>
            <person name="Oberbeckmann S."/>
            <person name="Bunk B."/>
            <person name="Jeske O."/>
            <person name="Meyerdierks A."/>
            <person name="Storesund J.E."/>
            <person name="Kallscheuer N."/>
            <person name="Luecker S."/>
            <person name="Lage O.M."/>
            <person name="Pohl T."/>
            <person name="Merkel B.J."/>
            <person name="Hornburger P."/>
            <person name="Mueller R.-W."/>
            <person name="Bruemmer F."/>
            <person name="Labrenz M."/>
            <person name="Spormann A.M."/>
            <person name="Op den Camp H."/>
            <person name="Overmann J."/>
            <person name="Amann R."/>
            <person name="Jetten M.S.M."/>
            <person name="Mascher T."/>
            <person name="Medema M.H."/>
            <person name="Devos D.P."/>
            <person name="Kaster A.-K."/>
            <person name="Ovreas L."/>
            <person name="Rohde M."/>
            <person name="Galperin M.Y."/>
            <person name="Jogler C."/>
        </authorList>
    </citation>
    <scope>NUCLEOTIDE SEQUENCE [LARGE SCALE GENOMIC DNA]</scope>
    <source>
        <strain evidence="1 2">V144</strain>
    </source>
</reference>
<evidence type="ECO:0000313" key="2">
    <source>
        <dbReference type="Proteomes" id="UP000318704"/>
    </source>
</evidence>
<dbReference type="Proteomes" id="UP000318704">
    <property type="component" value="Chromosome"/>
</dbReference>
<dbReference type="KEGG" id="gaw:V144x_15550"/>
<gene>
    <name evidence="1" type="ORF">V144x_15550</name>
</gene>
<protein>
    <submittedName>
        <fullName evidence="1">Uncharacterized protein</fullName>
    </submittedName>
</protein>
<proteinExistence type="predicted"/>
<accession>A0A517VSW4</accession>
<dbReference type="EMBL" id="CP037920">
    <property type="protein sequence ID" value="QDT96102.1"/>
    <property type="molecule type" value="Genomic_DNA"/>
</dbReference>
<evidence type="ECO:0000313" key="1">
    <source>
        <dbReference type="EMBL" id="QDT96102.1"/>
    </source>
</evidence>
<dbReference type="RefSeq" id="WP_144983664.1">
    <property type="nucleotide sequence ID" value="NZ_CP037920.1"/>
</dbReference>
<sequence length="392" mass="44634">MQFGNFLLQRQKINWEEYKKLLTEQHSHISRSQTFNNFLDVSYDLSKRRLHPFGEVLRHHKIGQIAADRFGQTVDEFLKTSVEEWWQWHLDSLEPLGIYSTASRYGTQLYERQLEKKLVGRLIANSKVRANGTASIVRDGDNIVIPDGSSCTYAGLAIASFRKNVRITTSNDVLIREMRDNPCVARAFHRGFSIIGGDADFDANLQCTQHGGTFKTDAEKQFERAISHDPQATVVIISVNGLLPDDGPFSKDGDTYAVKKQIIDSALEANVREIVFIADYHKHLQNNRSNYGIPIYATAKEWRSTIEKNYERFSIATSPPPAIHSHFKSIEPNIQDRDIISTDIKELKAPSIRDYVQAAKAFDSMLRSTPMNESRFHEAIIDDNSEQLSQLN</sequence>
<organism evidence="1 2">
    <name type="scientific">Gimesia aquarii</name>
    <dbReference type="NCBI Taxonomy" id="2527964"/>
    <lineage>
        <taxon>Bacteria</taxon>
        <taxon>Pseudomonadati</taxon>
        <taxon>Planctomycetota</taxon>
        <taxon>Planctomycetia</taxon>
        <taxon>Planctomycetales</taxon>
        <taxon>Planctomycetaceae</taxon>
        <taxon>Gimesia</taxon>
    </lineage>
</organism>
<name>A0A517VSW4_9PLAN</name>
<dbReference type="AlphaFoldDB" id="A0A517VSW4"/>